<dbReference type="SUPFAM" id="SSF57701">
    <property type="entry name" value="Zn2/Cys6 DNA-binding domain"/>
    <property type="match status" value="1"/>
</dbReference>
<dbReference type="Pfam" id="PF00172">
    <property type="entry name" value="Zn_clus"/>
    <property type="match status" value="1"/>
</dbReference>
<evidence type="ECO:0000256" key="3">
    <source>
        <dbReference type="SAM" id="MobiDB-lite"/>
    </source>
</evidence>
<comment type="caution">
    <text evidence="5">The sequence shown here is derived from an EMBL/GenBank/DDBJ whole genome shotgun (WGS) entry which is preliminary data.</text>
</comment>
<keyword evidence="2" id="KW-0175">Coiled coil</keyword>
<feature type="domain" description="Zn(2)-C6 fungal-type" evidence="4">
    <location>
        <begin position="445"/>
        <end position="477"/>
    </location>
</feature>
<accession>A0A9P4L3N7</accession>
<feature type="coiled-coil region" evidence="2">
    <location>
        <begin position="43"/>
        <end position="70"/>
    </location>
</feature>
<dbReference type="PROSITE" id="PS50048">
    <property type="entry name" value="ZN2_CY6_FUNGAL_2"/>
    <property type="match status" value="1"/>
</dbReference>
<feature type="compositionally biased region" description="Polar residues" evidence="3">
    <location>
        <begin position="379"/>
        <end position="391"/>
    </location>
</feature>
<name>A0A9P4L3N7_9PLEO</name>
<dbReference type="SMART" id="SM00066">
    <property type="entry name" value="GAL4"/>
    <property type="match status" value="1"/>
</dbReference>
<dbReference type="EMBL" id="ML976620">
    <property type="protein sequence ID" value="KAF1840514.1"/>
    <property type="molecule type" value="Genomic_DNA"/>
</dbReference>
<evidence type="ECO:0000313" key="6">
    <source>
        <dbReference type="Proteomes" id="UP000800039"/>
    </source>
</evidence>
<evidence type="ECO:0000256" key="1">
    <source>
        <dbReference type="ARBA" id="ARBA00023242"/>
    </source>
</evidence>
<feature type="compositionally biased region" description="Polar residues" evidence="3">
    <location>
        <begin position="241"/>
        <end position="255"/>
    </location>
</feature>
<keyword evidence="1" id="KW-0539">Nucleus</keyword>
<feature type="compositionally biased region" description="Polar residues" evidence="3">
    <location>
        <begin position="350"/>
        <end position="362"/>
    </location>
</feature>
<feature type="compositionally biased region" description="Acidic residues" evidence="3">
    <location>
        <begin position="208"/>
        <end position="221"/>
    </location>
</feature>
<feature type="region of interest" description="Disordered" evidence="3">
    <location>
        <begin position="269"/>
        <end position="414"/>
    </location>
</feature>
<feature type="compositionally biased region" description="Polar residues" evidence="3">
    <location>
        <begin position="325"/>
        <end position="334"/>
    </location>
</feature>
<dbReference type="RefSeq" id="XP_040783077.1">
    <property type="nucleotide sequence ID" value="XM_040938420.1"/>
</dbReference>
<reference evidence="5" key="1">
    <citation type="submission" date="2020-01" db="EMBL/GenBank/DDBJ databases">
        <authorList>
            <consortium name="DOE Joint Genome Institute"/>
            <person name="Haridas S."/>
            <person name="Albert R."/>
            <person name="Binder M."/>
            <person name="Bloem J."/>
            <person name="Labutti K."/>
            <person name="Salamov A."/>
            <person name="Andreopoulos B."/>
            <person name="Baker S.E."/>
            <person name="Barry K."/>
            <person name="Bills G."/>
            <person name="Bluhm B.H."/>
            <person name="Cannon C."/>
            <person name="Castanera R."/>
            <person name="Culley D.E."/>
            <person name="Daum C."/>
            <person name="Ezra D."/>
            <person name="Gonzalez J.B."/>
            <person name="Henrissat B."/>
            <person name="Kuo A."/>
            <person name="Liang C."/>
            <person name="Lipzen A."/>
            <person name="Lutzoni F."/>
            <person name="Magnuson J."/>
            <person name="Mondo S."/>
            <person name="Nolan M."/>
            <person name="Ohm R."/>
            <person name="Pangilinan J."/>
            <person name="Park H.-J."/>
            <person name="Ramirez L."/>
            <person name="Alfaro M."/>
            <person name="Sun H."/>
            <person name="Tritt A."/>
            <person name="Yoshinaga Y."/>
            <person name="Zwiers L.-H."/>
            <person name="Turgeon B.G."/>
            <person name="Goodwin S.B."/>
            <person name="Spatafora J.W."/>
            <person name="Crous P.W."/>
            <person name="Grigoriev I.V."/>
        </authorList>
    </citation>
    <scope>NUCLEOTIDE SEQUENCE</scope>
    <source>
        <strain evidence="5">CBS 394.84</strain>
    </source>
</reference>
<dbReference type="PROSITE" id="PS00463">
    <property type="entry name" value="ZN2_CY6_FUNGAL_1"/>
    <property type="match status" value="1"/>
</dbReference>
<dbReference type="GO" id="GO:0008270">
    <property type="term" value="F:zinc ion binding"/>
    <property type="evidence" value="ECO:0007669"/>
    <property type="project" value="InterPro"/>
</dbReference>
<keyword evidence="6" id="KW-1185">Reference proteome</keyword>
<feature type="compositionally biased region" description="Pro residues" evidence="3">
    <location>
        <begin position="291"/>
        <end position="302"/>
    </location>
</feature>
<dbReference type="OrthoDB" id="3647228at2759"/>
<evidence type="ECO:0000256" key="2">
    <source>
        <dbReference type="SAM" id="Coils"/>
    </source>
</evidence>
<dbReference type="InterPro" id="IPR036864">
    <property type="entry name" value="Zn2-C6_fun-type_DNA-bd_sf"/>
</dbReference>
<proteinExistence type="predicted"/>
<evidence type="ECO:0000259" key="4">
    <source>
        <dbReference type="PROSITE" id="PS50048"/>
    </source>
</evidence>
<protein>
    <recommendedName>
        <fullName evidence="4">Zn(2)-C6 fungal-type domain-containing protein</fullName>
    </recommendedName>
</protein>
<feature type="region of interest" description="Disordered" evidence="3">
    <location>
        <begin position="195"/>
        <end position="255"/>
    </location>
</feature>
<sequence>MTPRNPSTTSTDTGPQRMSFATAEALLWGPELRKQHEWLLGEMRALQGQHEAYNARIQTTEAAAEAAEAATSRMRHMEQQIAAMGVVDTDKTFEKWATGEITRLRNFADRNQAVYQKQIELAKEVSVVADDFEKMKDVPISLKGLVRRLEHLESGRKQDAHQIKALEREIFSLKTMHQNSAISNISSRANINHRSISGKANRPPHVEDVEDLDTTETEDEGPVLPRRYIEERIQVPRSPEAGQNTSDTMFGTSPTRFQPAVSARLRLFKRPSIHNSKLPRVHEDGQHRAPAPRPEPHAPNPPATQLAHKASPRKRKYPDDEHYTQRMTRSQAKGQENDSKQPQLLGAVKITSTGASQVTSKSPIKRTKADVALAPSKPTPSKLTQVIASSPTKRKKPNVAPLQQPVGPQADNSSIYLPQNAADRVKTSPRRAAIISPSKAPIRLSCNACHRKKTKCDRARPFCGQCAKRSQRHACQYVQSPVDETQIVSTLPSSPSKKTIQANASVDLSRPGSARRVMPEITDYNTYLKMKADKSIL</sequence>
<dbReference type="GeneID" id="63855676"/>
<dbReference type="GO" id="GO:0000981">
    <property type="term" value="F:DNA-binding transcription factor activity, RNA polymerase II-specific"/>
    <property type="evidence" value="ECO:0007669"/>
    <property type="project" value="InterPro"/>
</dbReference>
<dbReference type="AlphaFoldDB" id="A0A9P4L3N7"/>
<dbReference type="Gene3D" id="4.10.240.10">
    <property type="entry name" value="Zn(2)-C6 fungal-type DNA-binding domain"/>
    <property type="match status" value="1"/>
</dbReference>
<dbReference type="InterPro" id="IPR001138">
    <property type="entry name" value="Zn2Cys6_DnaBD"/>
</dbReference>
<evidence type="ECO:0000313" key="5">
    <source>
        <dbReference type="EMBL" id="KAF1840514.1"/>
    </source>
</evidence>
<organism evidence="5 6">
    <name type="scientific">Cucurbitaria berberidis CBS 394.84</name>
    <dbReference type="NCBI Taxonomy" id="1168544"/>
    <lineage>
        <taxon>Eukaryota</taxon>
        <taxon>Fungi</taxon>
        <taxon>Dikarya</taxon>
        <taxon>Ascomycota</taxon>
        <taxon>Pezizomycotina</taxon>
        <taxon>Dothideomycetes</taxon>
        <taxon>Pleosporomycetidae</taxon>
        <taxon>Pleosporales</taxon>
        <taxon>Pleosporineae</taxon>
        <taxon>Cucurbitariaceae</taxon>
        <taxon>Cucurbitaria</taxon>
    </lineage>
</organism>
<dbReference type="CDD" id="cd00067">
    <property type="entry name" value="GAL4"/>
    <property type="match status" value="1"/>
</dbReference>
<dbReference type="Proteomes" id="UP000800039">
    <property type="component" value="Unassembled WGS sequence"/>
</dbReference>
<gene>
    <name evidence="5" type="ORF">K460DRAFT_437679</name>
</gene>